<dbReference type="SUPFAM" id="SSF54593">
    <property type="entry name" value="Glyoxalase/Bleomycin resistance protein/Dihydroxybiphenyl dioxygenase"/>
    <property type="match status" value="1"/>
</dbReference>
<dbReference type="GeneID" id="94552680"/>
<dbReference type="PANTHER" id="PTHR36503">
    <property type="entry name" value="BLR2520 PROTEIN"/>
    <property type="match status" value="1"/>
</dbReference>
<name>A0A6G7WH06_9LACT</name>
<dbReference type="PROSITE" id="PS51819">
    <property type="entry name" value="VOC"/>
    <property type="match status" value="1"/>
</dbReference>
<keyword evidence="3" id="KW-1185">Reference proteome</keyword>
<sequence>MNRINLIALGVRDMEKSLAFFRTLGFQTKTEEKNPGIVFFNNEGSKLELFPLEELAKDINFEKPPALPQGGFPGMTLACNMKSREEVDHTMKKAVAAGATLAKEPQELSWGGYGGYFIDLDGYYWEVAYGPDWKFDEQNMLVIE</sequence>
<dbReference type="EMBL" id="CP049889">
    <property type="protein sequence ID" value="QIK51520.1"/>
    <property type="molecule type" value="Genomic_DNA"/>
</dbReference>
<evidence type="ECO:0000313" key="2">
    <source>
        <dbReference type="EMBL" id="QIK51520.1"/>
    </source>
</evidence>
<protein>
    <submittedName>
        <fullName evidence="2">VOC family protein</fullName>
    </submittedName>
</protein>
<feature type="domain" description="VOC" evidence="1">
    <location>
        <begin position="3"/>
        <end position="130"/>
    </location>
</feature>
<proteinExistence type="predicted"/>
<dbReference type="Pfam" id="PF00903">
    <property type="entry name" value="Glyoxalase"/>
    <property type="match status" value="1"/>
</dbReference>
<accession>A0A6G7WH06</accession>
<dbReference type="InterPro" id="IPR037523">
    <property type="entry name" value="VOC_core"/>
</dbReference>
<organism evidence="2 3">
    <name type="scientific">Jeotgalibaca porci</name>
    <dbReference type="NCBI Taxonomy" id="1868793"/>
    <lineage>
        <taxon>Bacteria</taxon>
        <taxon>Bacillati</taxon>
        <taxon>Bacillota</taxon>
        <taxon>Bacilli</taxon>
        <taxon>Lactobacillales</taxon>
        <taxon>Carnobacteriaceae</taxon>
        <taxon>Jeotgalibaca</taxon>
    </lineage>
</organism>
<dbReference type="Proteomes" id="UP000501830">
    <property type="component" value="Chromosome"/>
</dbReference>
<dbReference type="AlphaFoldDB" id="A0A6G7WH06"/>
<dbReference type="PANTHER" id="PTHR36503:SF1">
    <property type="entry name" value="BLR2520 PROTEIN"/>
    <property type="match status" value="1"/>
</dbReference>
<dbReference type="InterPro" id="IPR029068">
    <property type="entry name" value="Glyas_Bleomycin-R_OHBP_Dase"/>
</dbReference>
<evidence type="ECO:0000259" key="1">
    <source>
        <dbReference type="PROSITE" id="PS51819"/>
    </source>
</evidence>
<dbReference type="RefSeq" id="WP_166062575.1">
    <property type="nucleotide sequence ID" value="NZ_CP049889.1"/>
</dbReference>
<reference evidence="2 3" key="1">
    <citation type="journal article" date="2017" name="Int. J. Syst. Evol. Microbiol.">
        <title>Jeotgalibaca porci sp. nov. and Jeotgalibaca arthritidis sp. nov., isolated from pigs, and emended description of the genus Jeotgalibaca.</title>
        <authorList>
            <person name="Zamora L."/>
            <person name="Perez-Sancho M."/>
            <person name="Dominguez L."/>
            <person name="Fernandez-Garayzabal J.F."/>
            <person name="Vela A.I."/>
        </authorList>
    </citation>
    <scope>NUCLEOTIDE SEQUENCE [LARGE SCALE GENOMIC DNA]</scope>
    <source>
        <strain evidence="2 3">CCUG 69148</strain>
    </source>
</reference>
<gene>
    <name evidence="2" type="ORF">G7058_05265</name>
</gene>
<dbReference type="Gene3D" id="3.10.180.10">
    <property type="entry name" value="2,3-Dihydroxybiphenyl 1,2-Dioxygenase, domain 1"/>
    <property type="match status" value="1"/>
</dbReference>
<dbReference type="CDD" id="cd07251">
    <property type="entry name" value="VOC_like"/>
    <property type="match status" value="1"/>
</dbReference>
<dbReference type="KEGG" id="jpo:G7058_05265"/>
<evidence type="ECO:0000313" key="3">
    <source>
        <dbReference type="Proteomes" id="UP000501830"/>
    </source>
</evidence>
<dbReference type="InterPro" id="IPR004360">
    <property type="entry name" value="Glyas_Fos-R_dOase_dom"/>
</dbReference>